<dbReference type="Proteomes" id="UP000195221">
    <property type="component" value="Unassembled WGS sequence"/>
</dbReference>
<evidence type="ECO:0000259" key="2">
    <source>
        <dbReference type="PROSITE" id="PS50975"/>
    </source>
</evidence>
<name>A0A242N445_CABSO</name>
<dbReference type="EMBL" id="NBTZ01000023">
    <property type="protein sequence ID" value="OTP78448.1"/>
    <property type="molecule type" value="Genomic_DNA"/>
</dbReference>
<keyword evidence="1" id="KW-0547">Nucleotide-binding</keyword>
<feature type="domain" description="ATP-grasp" evidence="2">
    <location>
        <begin position="86"/>
        <end position="288"/>
    </location>
</feature>
<proteinExistence type="predicted"/>
<dbReference type="SUPFAM" id="SSF56059">
    <property type="entry name" value="Glutathione synthetase ATP-binding domain-like"/>
    <property type="match status" value="1"/>
</dbReference>
<dbReference type="PROSITE" id="PS50975">
    <property type="entry name" value="ATP_GRASP"/>
    <property type="match status" value="1"/>
</dbReference>
<dbReference type="GO" id="GO:0046872">
    <property type="term" value="F:metal ion binding"/>
    <property type="evidence" value="ECO:0007669"/>
    <property type="project" value="InterPro"/>
</dbReference>
<dbReference type="AlphaFoldDB" id="A0A242N445"/>
<organism evidence="3 4">
    <name type="scientific">Caballeronia sordidicola</name>
    <name type="common">Burkholderia sordidicola</name>
    <dbReference type="NCBI Taxonomy" id="196367"/>
    <lineage>
        <taxon>Bacteria</taxon>
        <taxon>Pseudomonadati</taxon>
        <taxon>Pseudomonadota</taxon>
        <taxon>Betaproteobacteria</taxon>
        <taxon>Burkholderiales</taxon>
        <taxon>Burkholderiaceae</taxon>
        <taxon>Caballeronia</taxon>
    </lineage>
</organism>
<protein>
    <submittedName>
        <fullName evidence="3">D-alanine-D-alanine ligase</fullName>
    </submittedName>
</protein>
<dbReference type="GO" id="GO:0005524">
    <property type="term" value="F:ATP binding"/>
    <property type="evidence" value="ECO:0007669"/>
    <property type="project" value="UniProtKB-UniRule"/>
</dbReference>
<keyword evidence="1" id="KW-0067">ATP-binding</keyword>
<evidence type="ECO:0000313" key="3">
    <source>
        <dbReference type="EMBL" id="OTP78448.1"/>
    </source>
</evidence>
<sequence>MPIKLDPAPVAQAENLVTADSNAIQCSTLERMPKWLICVPLVVQWIGLALRYRSVTLPSAANPSITSGGLIGEGKLEYFRRMGPIALTFTAAYCQIFTGHKHSDFELKQSMSAAGLSFPVIAKPDLGFCGYGVRLLADLKALQAYLASFPKNETVVLQRYLPEEGEAGVFYMRDPDTDVARIIGLALRYFPRVTGDGRHTIKELISTDTRARRSASSTFHAPQIDDGRIPAAGEIVRLATIGSTRVGGLYRDGERYITAELTAALDAIARSMPNFNFGRFDVRYDKIEELSAGRGFIIMEINGAGSEAIHAWDPAISVFKGFQIIFAKQRMLFAVADAMRRRGVKPINTFDLFRLYQRQQRLIKTYPPSN</sequence>
<dbReference type="RefSeq" id="WP_075359371.1">
    <property type="nucleotide sequence ID" value="NZ_MSRG01000071.1"/>
</dbReference>
<dbReference type="GO" id="GO:0016874">
    <property type="term" value="F:ligase activity"/>
    <property type="evidence" value="ECO:0007669"/>
    <property type="project" value="UniProtKB-KW"/>
</dbReference>
<evidence type="ECO:0000256" key="1">
    <source>
        <dbReference type="PROSITE-ProRule" id="PRU00409"/>
    </source>
</evidence>
<keyword evidence="3" id="KW-0436">Ligase</keyword>
<dbReference type="InterPro" id="IPR011761">
    <property type="entry name" value="ATP-grasp"/>
</dbReference>
<comment type="caution">
    <text evidence="3">The sequence shown here is derived from an EMBL/GenBank/DDBJ whole genome shotgun (WGS) entry which is preliminary data.</text>
</comment>
<gene>
    <name evidence="3" type="ORF">PAMC26577_04615</name>
</gene>
<evidence type="ECO:0000313" key="4">
    <source>
        <dbReference type="Proteomes" id="UP000195221"/>
    </source>
</evidence>
<reference evidence="3 4" key="1">
    <citation type="submission" date="2017-03" db="EMBL/GenBank/DDBJ databases">
        <title>Genome analysis of strain PAMC 26577.</title>
        <authorList>
            <person name="Oh H.-M."/>
            <person name="Yang J.-A."/>
        </authorList>
    </citation>
    <scope>NUCLEOTIDE SEQUENCE [LARGE SCALE GENOMIC DNA]</scope>
    <source>
        <strain evidence="3 4">PAMC 26577</strain>
    </source>
</reference>
<accession>A0A242N445</accession>